<evidence type="ECO:0000313" key="1">
    <source>
        <dbReference type="EMBL" id="RWS20712.1"/>
    </source>
</evidence>
<dbReference type="InterPro" id="IPR043128">
    <property type="entry name" value="Rev_trsase/Diguanyl_cyclase"/>
</dbReference>
<evidence type="ECO:0000313" key="2">
    <source>
        <dbReference type="Proteomes" id="UP000288716"/>
    </source>
</evidence>
<dbReference type="PANTHER" id="PTHR37984:SF5">
    <property type="entry name" value="PROTEIN NYNRIN-LIKE"/>
    <property type="match status" value="1"/>
</dbReference>
<dbReference type="Gene3D" id="3.10.10.10">
    <property type="entry name" value="HIV Type 1 Reverse Transcriptase, subunit A, domain 1"/>
    <property type="match status" value="1"/>
</dbReference>
<protein>
    <submittedName>
        <fullName evidence="1">Uncharacterized protein</fullName>
    </submittedName>
</protein>
<reference evidence="1 2" key="1">
    <citation type="journal article" date="2018" name="Gigascience">
        <title>Genomes of trombidid mites reveal novel predicted allergens and laterally-transferred genes associated with secondary metabolism.</title>
        <authorList>
            <person name="Dong X."/>
            <person name="Chaisiri K."/>
            <person name="Xia D."/>
            <person name="Armstrong S.D."/>
            <person name="Fang Y."/>
            <person name="Donnelly M.J."/>
            <person name="Kadowaki T."/>
            <person name="McGarry J.W."/>
            <person name="Darby A.C."/>
            <person name="Makepeace B.L."/>
        </authorList>
    </citation>
    <scope>NUCLEOTIDE SEQUENCE [LARGE SCALE GENOMIC DNA]</scope>
    <source>
        <strain evidence="1">UoL-UT</strain>
    </source>
</reference>
<feature type="non-terminal residue" evidence="1">
    <location>
        <position position="1"/>
    </location>
</feature>
<organism evidence="1 2">
    <name type="scientific">Leptotrombidium deliense</name>
    <dbReference type="NCBI Taxonomy" id="299467"/>
    <lineage>
        <taxon>Eukaryota</taxon>
        <taxon>Metazoa</taxon>
        <taxon>Ecdysozoa</taxon>
        <taxon>Arthropoda</taxon>
        <taxon>Chelicerata</taxon>
        <taxon>Arachnida</taxon>
        <taxon>Acari</taxon>
        <taxon>Acariformes</taxon>
        <taxon>Trombidiformes</taxon>
        <taxon>Prostigmata</taxon>
        <taxon>Anystina</taxon>
        <taxon>Parasitengona</taxon>
        <taxon>Trombiculoidea</taxon>
        <taxon>Trombiculidae</taxon>
        <taxon>Leptotrombidium</taxon>
    </lineage>
</organism>
<dbReference type="Gene3D" id="3.30.70.270">
    <property type="match status" value="1"/>
</dbReference>
<dbReference type="GO" id="GO:0071897">
    <property type="term" value="P:DNA biosynthetic process"/>
    <property type="evidence" value="ECO:0007669"/>
    <property type="project" value="UniProtKB-ARBA"/>
</dbReference>
<dbReference type="EMBL" id="NCKV01015918">
    <property type="protein sequence ID" value="RWS20712.1"/>
    <property type="molecule type" value="Genomic_DNA"/>
</dbReference>
<name>A0A443RZK8_9ACAR</name>
<sequence length="124" mass="14063">IGRLPNVHKIQLRKDAQPKIVPLRRTPIALKEKLKLELKRLETAGIIEKVIEPTEWVSALVTVQKPDGSLRICLDPVYLNKAIQRQHFPFETLESIASRLNGAKVFSVLDLSQGFNQVELDEES</sequence>
<keyword evidence="2" id="KW-1185">Reference proteome</keyword>
<dbReference type="Proteomes" id="UP000288716">
    <property type="component" value="Unassembled WGS sequence"/>
</dbReference>
<dbReference type="AlphaFoldDB" id="A0A443RZK8"/>
<proteinExistence type="predicted"/>
<dbReference type="PANTHER" id="PTHR37984">
    <property type="entry name" value="PROTEIN CBG26694"/>
    <property type="match status" value="1"/>
</dbReference>
<dbReference type="SUPFAM" id="SSF56672">
    <property type="entry name" value="DNA/RNA polymerases"/>
    <property type="match status" value="1"/>
</dbReference>
<dbReference type="InterPro" id="IPR043502">
    <property type="entry name" value="DNA/RNA_pol_sf"/>
</dbReference>
<gene>
    <name evidence="1" type="ORF">B4U80_00752</name>
</gene>
<dbReference type="InterPro" id="IPR050951">
    <property type="entry name" value="Retrovirus_Pol_polyprotein"/>
</dbReference>
<feature type="non-terminal residue" evidence="1">
    <location>
        <position position="124"/>
    </location>
</feature>
<dbReference type="OrthoDB" id="6513643at2759"/>
<accession>A0A443RZK8</accession>
<comment type="caution">
    <text evidence="1">The sequence shown here is derived from an EMBL/GenBank/DDBJ whole genome shotgun (WGS) entry which is preliminary data.</text>
</comment>
<dbReference type="VEuPathDB" id="VectorBase:LDEU011328"/>